<reference evidence="2 3" key="1">
    <citation type="journal article" date="2019" name="Int. J. Syst. Evol. Microbiol.">
        <title>The Global Catalogue of Microorganisms (GCM) 10K type strain sequencing project: providing services to taxonomists for standard genome sequencing and annotation.</title>
        <authorList>
            <consortium name="The Broad Institute Genomics Platform"/>
            <consortium name="The Broad Institute Genome Sequencing Center for Infectious Disease"/>
            <person name="Wu L."/>
            <person name="Ma J."/>
        </authorList>
    </citation>
    <scope>NUCLEOTIDE SEQUENCE [LARGE SCALE GENOMIC DNA]</scope>
    <source>
        <strain evidence="2 3">JCM 6833</strain>
    </source>
</reference>
<comment type="caution">
    <text evidence="2">The sequence shown here is derived from an EMBL/GenBank/DDBJ whole genome shotgun (WGS) entry which is preliminary data.</text>
</comment>
<dbReference type="RefSeq" id="WP_344547346.1">
    <property type="nucleotide sequence ID" value="NZ_BAAATD010000013.1"/>
</dbReference>
<organism evidence="2 3">
    <name type="scientific">Actinomadura fulvescens</name>
    <dbReference type="NCBI Taxonomy" id="46160"/>
    <lineage>
        <taxon>Bacteria</taxon>
        <taxon>Bacillati</taxon>
        <taxon>Actinomycetota</taxon>
        <taxon>Actinomycetes</taxon>
        <taxon>Streptosporangiales</taxon>
        <taxon>Thermomonosporaceae</taxon>
        <taxon>Actinomadura</taxon>
    </lineage>
</organism>
<dbReference type="Pfam" id="PF08843">
    <property type="entry name" value="AbiEii"/>
    <property type="match status" value="1"/>
</dbReference>
<protein>
    <submittedName>
        <fullName evidence="2">Uncharacterized protein</fullName>
    </submittedName>
</protein>
<dbReference type="EMBL" id="BAAATD010000013">
    <property type="protein sequence ID" value="GAA2627705.1"/>
    <property type="molecule type" value="Genomic_DNA"/>
</dbReference>
<evidence type="ECO:0000313" key="3">
    <source>
        <dbReference type="Proteomes" id="UP001501509"/>
    </source>
</evidence>
<feature type="compositionally biased region" description="Polar residues" evidence="1">
    <location>
        <begin position="358"/>
        <end position="367"/>
    </location>
</feature>
<dbReference type="Proteomes" id="UP001501509">
    <property type="component" value="Unassembled WGS sequence"/>
</dbReference>
<proteinExistence type="predicted"/>
<evidence type="ECO:0000256" key="1">
    <source>
        <dbReference type="SAM" id="MobiDB-lite"/>
    </source>
</evidence>
<feature type="region of interest" description="Disordered" evidence="1">
    <location>
        <begin position="356"/>
        <end position="389"/>
    </location>
</feature>
<name>A0ABN3QIW3_9ACTN</name>
<evidence type="ECO:0000313" key="2">
    <source>
        <dbReference type="EMBL" id="GAA2627705.1"/>
    </source>
</evidence>
<gene>
    <name evidence="2" type="ORF">GCM10010411_76110</name>
</gene>
<dbReference type="InterPro" id="IPR014942">
    <property type="entry name" value="AbiEii"/>
</dbReference>
<accession>A0ABN3QIW3</accession>
<keyword evidence="3" id="KW-1185">Reference proteome</keyword>
<sequence length="389" mass="42165">MAEEDKWRIARIALDTIGSRHGYVLAGGLALHAHGVTDRPVHDIDLFALPGADGTAAHVEVVSALTEAGYDVQTLRTTPNGSEVHLQVRDPHQPEGVELQLVQIMMDFEPSHIGGYPVMAIEDCIHSKGEALRTRLSAKDFVDLHFLDLTYGVNFVDAHLGTARNLDDDLSLSLMLSQVGDIPDESFARYNLPPDDAAYLRYNILAWASDLVPPHHNELQVSNTGPAVGTQALDLEQATQAWERIAANEPVSLLTDYELTARFVSASADADIAAEIGHVTSEEVEATGPRSALADAFQKHVDRATAQEYQLHDEIYRRLTQPGDDRAAEVAVRRAIKGLHANHQALTQDAVLSRVTAAPSQGHNSSVLGEEASKPAKALEPPSSDSWGL</sequence>